<dbReference type="InterPro" id="IPR036890">
    <property type="entry name" value="HATPase_C_sf"/>
</dbReference>
<evidence type="ECO:0000256" key="9">
    <source>
        <dbReference type="ARBA" id="ARBA00022777"/>
    </source>
</evidence>
<dbReference type="InterPro" id="IPR003594">
    <property type="entry name" value="HATPase_dom"/>
</dbReference>
<name>A0ABZ0HU55_9HYPH</name>
<dbReference type="CDD" id="cd00082">
    <property type="entry name" value="HisKA"/>
    <property type="match status" value="1"/>
</dbReference>
<evidence type="ECO:0000256" key="1">
    <source>
        <dbReference type="ARBA" id="ARBA00000085"/>
    </source>
</evidence>
<keyword evidence="10" id="KW-0067">ATP-binding</keyword>
<evidence type="ECO:0000259" key="16">
    <source>
        <dbReference type="PROSITE" id="PS50885"/>
    </source>
</evidence>
<feature type="domain" description="HAMP" evidence="16">
    <location>
        <begin position="317"/>
        <end position="370"/>
    </location>
</feature>
<dbReference type="SUPFAM" id="SSF47384">
    <property type="entry name" value="Homodimeric domain of signal transducing histidine kinase"/>
    <property type="match status" value="1"/>
</dbReference>
<dbReference type="SMART" id="SM00304">
    <property type="entry name" value="HAMP"/>
    <property type="match status" value="1"/>
</dbReference>
<keyword evidence="18" id="KW-1185">Reference proteome</keyword>
<keyword evidence="4" id="KW-1003">Cell membrane</keyword>
<dbReference type="SUPFAM" id="SSF158472">
    <property type="entry name" value="HAMP domain-like"/>
    <property type="match status" value="1"/>
</dbReference>
<comment type="catalytic activity">
    <reaction evidence="1">
        <text>ATP + protein L-histidine = ADP + protein N-phospho-L-histidine.</text>
        <dbReference type="EC" id="2.7.13.3"/>
    </reaction>
</comment>
<dbReference type="InterPro" id="IPR005467">
    <property type="entry name" value="His_kinase_dom"/>
</dbReference>
<dbReference type="PIRSF" id="PIRSF037532">
    <property type="entry name" value="STHK_NtrY"/>
    <property type="match status" value="1"/>
</dbReference>
<protein>
    <recommendedName>
        <fullName evidence="3">histidine kinase</fullName>
        <ecNumber evidence="3">2.7.13.3</ecNumber>
    </recommendedName>
</protein>
<evidence type="ECO:0000256" key="7">
    <source>
        <dbReference type="ARBA" id="ARBA00022692"/>
    </source>
</evidence>
<dbReference type="Gene3D" id="3.30.565.10">
    <property type="entry name" value="Histidine kinase-like ATPase, C-terminal domain"/>
    <property type="match status" value="1"/>
</dbReference>
<evidence type="ECO:0000313" key="18">
    <source>
        <dbReference type="Proteomes" id="UP001626536"/>
    </source>
</evidence>
<evidence type="ECO:0000313" key="17">
    <source>
        <dbReference type="EMBL" id="WOJ89416.1"/>
    </source>
</evidence>
<comment type="subcellular location">
    <subcellularLocation>
        <location evidence="2">Cell membrane</location>
        <topology evidence="2">Multi-pass membrane protein</topology>
    </subcellularLocation>
</comment>
<dbReference type="RefSeq" id="WP_407338857.1">
    <property type="nucleotide sequence ID" value="NZ_CP136862.1"/>
</dbReference>
<dbReference type="Pfam" id="PF00512">
    <property type="entry name" value="HisKA"/>
    <property type="match status" value="1"/>
</dbReference>
<sequence length="749" mass="81823">MARNLSAGSNGDLRFTIRFGAATVVLALVVAFVSFLIFAGFTPIAPTSNVLLVLFLANVLGILLVFCFVLAEGYALLKARRAGVAAAQLHIRIVGLFSIIAAAPALLMAGVGSVTLDRSLNPSFMQDGRGFVLNTIDAARLFREAQCKSLLQEARLTAADLDRAKLMFEVDRPLFREFFRSRARFLGFTAAALLKSNGETIEKIDTGALFGNAVVRPEASDFEDAQKREPSCLILDEGRTFVALSALASFQDTFLYVARPVDPFTVEFARAAAKLVTLYDGFDSHRRSIQIAFATVFILIALIMLLSATWLGLSFANRLVAPIRRLIAAADQVSSGNLNVQVGVRKSEGDLAHLGETFNKMTLELRLQQNRLIAASNLIDERRLFTEAVLSGVPVAVVGVGPKGEITVVNPSAERLIPQSGEGPAGIVGQPLEAVLPELKEAFDEARSGHARLAQGQISLERDGLERLFNVSITSGPTERADKSYIVTLDDITDLVTAQRTAAWADVARRIAHEIRNPLTPIQLSAERLKRKYGGLIVQDRDVFDQCTDTIVRQVDDIKRMVDEFSAFARMPKARVEHDDLGECVRRVLFLMRVAHADIVFEEHLPDHPLQGRFDRRLLSQALTNIVKNAIEGIAAYAGDASFEGHISVTLSIAGRTIAIDVIDNGKGFPRENRQRLLEPYMTTRAEGTGLGLPIVAKILADHGGGLELRDAPDGRGAWVRLYFPWSDETQNFPDELDQAAAVAAQRKS</sequence>
<keyword evidence="6" id="KW-0808">Transferase</keyword>
<keyword evidence="7 14" id="KW-0812">Transmembrane</keyword>
<dbReference type="Gene3D" id="3.30.450.20">
    <property type="entry name" value="PAS domain"/>
    <property type="match status" value="1"/>
</dbReference>
<dbReference type="Proteomes" id="UP001626536">
    <property type="component" value="Chromosome"/>
</dbReference>
<evidence type="ECO:0000256" key="6">
    <source>
        <dbReference type="ARBA" id="ARBA00022679"/>
    </source>
</evidence>
<dbReference type="InterPro" id="IPR003661">
    <property type="entry name" value="HisK_dim/P_dom"/>
</dbReference>
<reference evidence="17 18" key="1">
    <citation type="submission" date="2023-10" db="EMBL/GenBank/DDBJ databases">
        <title>Novel methanotroph of the genus Methylocapsa from a subarctic wetland.</title>
        <authorList>
            <person name="Belova S.E."/>
            <person name="Oshkin I.Y."/>
            <person name="Miroshnikov K."/>
            <person name="Dedysh S.N."/>
        </authorList>
    </citation>
    <scope>NUCLEOTIDE SEQUENCE [LARGE SCALE GENOMIC DNA]</scope>
    <source>
        <strain evidence="17 18">RX1</strain>
    </source>
</reference>
<evidence type="ECO:0000256" key="3">
    <source>
        <dbReference type="ARBA" id="ARBA00012438"/>
    </source>
</evidence>
<dbReference type="InterPro" id="IPR003660">
    <property type="entry name" value="HAMP_dom"/>
</dbReference>
<organism evidence="17 18">
    <name type="scientific">Methylocapsa polymorpha</name>
    <dbReference type="NCBI Taxonomy" id="3080828"/>
    <lineage>
        <taxon>Bacteria</taxon>
        <taxon>Pseudomonadati</taxon>
        <taxon>Pseudomonadota</taxon>
        <taxon>Alphaproteobacteria</taxon>
        <taxon>Hyphomicrobiales</taxon>
        <taxon>Beijerinckiaceae</taxon>
        <taxon>Methylocapsa</taxon>
    </lineage>
</organism>
<keyword evidence="13 14" id="KW-0472">Membrane</keyword>
<gene>
    <name evidence="17" type="ORF">RZS28_16720</name>
</gene>
<dbReference type="InterPro" id="IPR045671">
    <property type="entry name" value="NtrY-like_N"/>
</dbReference>
<feature type="transmembrane region" description="Helical" evidence="14">
    <location>
        <begin position="15"/>
        <end position="38"/>
    </location>
</feature>
<evidence type="ECO:0000256" key="2">
    <source>
        <dbReference type="ARBA" id="ARBA00004651"/>
    </source>
</evidence>
<dbReference type="SMART" id="SM00388">
    <property type="entry name" value="HisKA"/>
    <property type="match status" value="1"/>
</dbReference>
<keyword evidence="11 14" id="KW-1133">Transmembrane helix</keyword>
<feature type="domain" description="Histidine kinase" evidence="15">
    <location>
        <begin position="510"/>
        <end position="728"/>
    </location>
</feature>
<dbReference type="GO" id="GO:0016301">
    <property type="term" value="F:kinase activity"/>
    <property type="evidence" value="ECO:0007669"/>
    <property type="project" value="UniProtKB-KW"/>
</dbReference>
<dbReference type="InterPro" id="IPR004358">
    <property type="entry name" value="Sig_transdc_His_kin-like_C"/>
</dbReference>
<evidence type="ECO:0000256" key="4">
    <source>
        <dbReference type="ARBA" id="ARBA00022475"/>
    </source>
</evidence>
<dbReference type="Gene3D" id="6.10.340.10">
    <property type="match status" value="1"/>
</dbReference>
<dbReference type="InterPro" id="IPR017232">
    <property type="entry name" value="NtrY"/>
</dbReference>
<keyword evidence="5" id="KW-0597">Phosphoprotein</keyword>
<dbReference type="Gene3D" id="1.10.287.130">
    <property type="match status" value="1"/>
</dbReference>
<dbReference type="SUPFAM" id="SSF55874">
    <property type="entry name" value="ATPase domain of HSP90 chaperone/DNA topoisomerase II/histidine kinase"/>
    <property type="match status" value="1"/>
</dbReference>
<keyword evidence="12" id="KW-0902">Two-component regulatory system</keyword>
<dbReference type="Pfam" id="PF00672">
    <property type="entry name" value="HAMP"/>
    <property type="match status" value="1"/>
</dbReference>
<dbReference type="PRINTS" id="PR00344">
    <property type="entry name" value="BCTRLSENSOR"/>
</dbReference>
<dbReference type="InterPro" id="IPR035965">
    <property type="entry name" value="PAS-like_dom_sf"/>
</dbReference>
<dbReference type="EMBL" id="CP136862">
    <property type="protein sequence ID" value="WOJ89416.1"/>
    <property type="molecule type" value="Genomic_DNA"/>
</dbReference>
<dbReference type="PANTHER" id="PTHR43065">
    <property type="entry name" value="SENSOR HISTIDINE KINASE"/>
    <property type="match status" value="1"/>
</dbReference>
<evidence type="ECO:0000256" key="8">
    <source>
        <dbReference type="ARBA" id="ARBA00022741"/>
    </source>
</evidence>
<dbReference type="Pfam" id="PF19312">
    <property type="entry name" value="NtrY_N"/>
    <property type="match status" value="1"/>
</dbReference>
<feature type="transmembrane region" description="Helical" evidence="14">
    <location>
        <begin position="50"/>
        <end position="71"/>
    </location>
</feature>
<accession>A0ABZ0HU55</accession>
<dbReference type="SMART" id="SM00387">
    <property type="entry name" value="HATPase_c"/>
    <property type="match status" value="1"/>
</dbReference>
<feature type="transmembrane region" description="Helical" evidence="14">
    <location>
        <begin position="91"/>
        <end position="116"/>
    </location>
</feature>
<evidence type="ECO:0000256" key="13">
    <source>
        <dbReference type="ARBA" id="ARBA00023136"/>
    </source>
</evidence>
<dbReference type="Pfam" id="PF02518">
    <property type="entry name" value="HATPase_c"/>
    <property type="match status" value="1"/>
</dbReference>
<dbReference type="InterPro" id="IPR036097">
    <property type="entry name" value="HisK_dim/P_sf"/>
</dbReference>
<evidence type="ECO:0000256" key="11">
    <source>
        <dbReference type="ARBA" id="ARBA00022989"/>
    </source>
</evidence>
<evidence type="ECO:0000256" key="5">
    <source>
        <dbReference type="ARBA" id="ARBA00022553"/>
    </source>
</evidence>
<evidence type="ECO:0000256" key="10">
    <source>
        <dbReference type="ARBA" id="ARBA00022840"/>
    </source>
</evidence>
<keyword evidence="9 17" id="KW-0418">Kinase</keyword>
<proteinExistence type="predicted"/>
<evidence type="ECO:0000256" key="14">
    <source>
        <dbReference type="SAM" id="Phobius"/>
    </source>
</evidence>
<dbReference type="SUPFAM" id="SSF55785">
    <property type="entry name" value="PYP-like sensor domain (PAS domain)"/>
    <property type="match status" value="1"/>
</dbReference>
<feature type="transmembrane region" description="Helical" evidence="14">
    <location>
        <begin position="291"/>
        <end position="313"/>
    </location>
</feature>
<dbReference type="PROSITE" id="PS50885">
    <property type="entry name" value="HAMP"/>
    <property type="match status" value="1"/>
</dbReference>
<dbReference type="EC" id="2.7.13.3" evidence="3"/>
<dbReference type="PROSITE" id="PS50109">
    <property type="entry name" value="HIS_KIN"/>
    <property type="match status" value="1"/>
</dbReference>
<keyword evidence="8" id="KW-0547">Nucleotide-binding</keyword>
<dbReference type="CDD" id="cd06225">
    <property type="entry name" value="HAMP"/>
    <property type="match status" value="1"/>
</dbReference>
<dbReference type="PANTHER" id="PTHR43065:SF10">
    <property type="entry name" value="PEROXIDE STRESS-ACTIVATED HISTIDINE KINASE MAK3"/>
    <property type="match status" value="1"/>
</dbReference>
<evidence type="ECO:0000256" key="12">
    <source>
        <dbReference type="ARBA" id="ARBA00023012"/>
    </source>
</evidence>
<evidence type="ECO:0000259" key="15">
    <source>
        <dbReference type="PROSITE" id="PS50109"/>
    </source>
</evidence>